<organism evidence="2 3">
    <name type="scientific">Ceratodon purpureus</name>
    <name type="common">Fire moss</name>
    <name type="synonym">Dicranum purpureum</name>
    <dbReference type="NCBI Taxonomy" id="3225"/>
    <lineage>
        <taxon>Eukaryota</taxon>
        <taxon>Viridiplantae</taxon>
        <taxon>Streptophyta</taxon>
        <taxon>Embryophyta</taxon>
        <taxon>Bryophyta</taxon>
        <taxon>Bryophytina</taxon>
        <taxon>Bryopsida</taxon>
        <taxon>Dicranidae</taxon>
        <taxon>Pseudoditrichales</taxon>
        <taxon>Ditrichaceae</taxon>
        <taxon>Ceratodon</taxon>
    </lineage>
</organism>
<keyword evidence="3" id="KW-1185">Reference proteome</keyword>
<dbReference type="PANTHER" id="PTHR31672">
    <property type="entry name" value="BNACNNG10540D PROTEIN"/>
    <property type="match status" value="1"/>
</dbReference>
<protein>
    <recommendedName>
        <fullName evidence="1">F-box domain-containing protein</fullName>
    </recommendedName>
</protein>
<proteinExistence type="predicted"/>
<evidence type="ECO:0000313" key="3">
    <source>
        <dbReference type="Proteomes" id="UP000822688"/>
    </source>
</evidence>
<evidence type="ECO:0000313" key="2">
    <source>
        <dbReference type="EMBL" id="KAG0586528.1"/>
    </source>
</evidence>
<dbReference type="InterPro" id="IPR050796">
    <property type="entry name" value="SCF_F-box_component"/>
</dbReference>
<dbReference type="AlphaFoldDB" id="A0A8T0IV23"/>
<dbReference type="SUPFAM" id="SSF50965">
    <property type="entry name" value="Galactose oxidase, central domain"/>
    <property type="match status" value="1"/>
</dbReference>
<dbReference type="Gene3D" id="1.20.1280.50">
    <property type="match status" value="1"/>
</dbReference>
<dbReference type="Proteomes" id="UP000822688">
    <property type="component" value="Chromosome 2"/>
</dbReference>
<reference evidence="2" key="1">
    <citation type="submission" date="2020-06" db="EMBL/GenBank/DDBJ databases">
        <title>WGS assembly of Ceratodon purpureus strain R40.</title>
        <authorList>
            <person name="Carey S.B."/>
            <person name="Jenkins J."/>
            <person name="Shu S."/>
            <person name="Lovell J.T."/>
            <person name="Sreedasyam A."/>
            <person name="Maumus F."/>
            <person name="Tiley G.P."/>
            <person name="Fernandez-Pozo N."/>
            <person name="Barry K."/>
            <person name="Chen C."/>
            <person name="Wang M."/>
            <person name="Lipzen A."/>
            <person name="Daum C."/>
            <person name="Saski C.A."/>
            <person name="Payton A.C."/>
            <person name="Mcbreen J.C."/>
            <person name="Conrad R.E."/>
            <person name="Kollar L.M."/>
            <person name="Olsson S."/>
            <person name="Huttunen S."/>
            <person name="Landis J.B."/>
            <person name="Wickett N.J."/>
            <person name="Johnson M.G."/>
            <person name="Rensing S.A."/>
            <person name="Grimwood J."/>
            <person name="Schmutz J."/>
            <person name="Mcdaniel S.F."/>
        </authorList>
    </citation>
    <scope>NUCLEOTIDE SEQUENCE</scope>
    <source>
        <strain evidence="2">R40</strain>
    </source>
</reference>
<dbReference type="Pfam" id="PF00646">
    <property type="entry name" value="F-box"/>
    <property type="match status" value="1"/>
</dbReference>
<name>A0A8T0IV23_CERPU</name>
<dbReference type="PANTHER" id="PTHR31672:SF2">
    <property type="entry name" value="F-BOX DOMAIN-CONTAINING PROTEIN"/>
    <property type="match status" value="1"/>
</dbReference>
<feature type="domain" description="F-box" evidence="1">
    <location>
        <begin position="44"/>
        <end position="95"/>
    </location>
</feature>
<comment type="caution">
    <text evidence="2">The sequence shown here is derived from an EMBL/GenBank/DDBJ whole genome shotgun (WGS) entry which is preliminary data.</text>
</comment>
<dbReference type="EMBL" id="CM026422">
    <property type="protein sequence ID" value="KAG0586528.1"/>
    <property type="molecule type" value="Genomic_DNA"/>
</dbReference>
<evidence type="ECO:0000259" key="1">
    <source>
        <dbReference type="PROSITE" id="PS50181"/>
    </source>
</evidence>
<dbReference type="InterPro" id="IPR036047">
    <property type="entry name" value="F-box-like_dom_sf"/>
</dbReference>
<dbReference type="PROSITE" id="PS50181">
    <property type="entry name" value="FBOX"/>
    <property type="match status" value="1"/>
</dbReference>
<accession>A0A8T0IV23</accession>
<dbReference type="InterPro" id="IPR011043">
    <property type="entry name" value="Gal_Oxase/kelch_b-propeller"/>
</dbReference>
<sequence>MVVISDQELPHSLCGGESSVLQQKASSSLKDSERKIKRMNTMDPEVWGNLPNNVAFEIYKKLPLRDFLTLREVCKEWNQLARERRCVTDPIHKPYFVLAQGKEINASMMLQGILTFHIKSSSWQWTSLLDILVSERFKYELLSVKGLTLQGFDLNLTVVYRVGYRVVDVHSRSDYIIPRQPQRTGMPCALGMTVDTSVEPPTFKIIVGSLDVGTQIYDSVTRSWETRDSSLDLESLNGQPKFRSCLDCGNNLYISSELEKILVYSLDEDKWSELNPPPRPKGFSGSRPLGLWQGHIYAVTSNRSVSSWARRACSDEGGDGMPAPFLWIWKLPVDHSEETLWEEVDKMPLDMQKWLVSLDDLGLLDESMEIHASFCEEHVLIYSWVREKCLAHRLVLHSLATKRWEKVEVQNHSMISLFNINWNVKDLC</sequence>
<dbReference type="SMART" id="SM00256">
    <property type="entry name" value="FBOX"/>
    <property type="match status" value="1"/>
</dbReference>
<dbReference type="InterPro" id="IPR001810">
    <property type="entry name" value="F-box_dom"/>
</dbReference>
<dbReference type="SUPFAM" id="SSF81383">
    <property type="entry name" value="F-box domain"/>
    <property type="match status" value="1"/>
</dbReference>
<gene>
    <name evidence="2" type="ORF">KC19_2G097800</name>
</gene>